<dbReference type="GO" id="GO:0005506">
    <property type="term" value="F:iron ion binding"/>
    <property type="evidence" value="ECO:0007669"/>
    <property type="project" value="InterPro"/>
</dbReference>
<dbReference type="AlphaFoldDB" id="A0A9X4LZD6"/>
<evidence type="ECO:0000256" key="11">
    <source>
        <dbReference type="ARBA" id="ARBA00022857"/>
    </source>
</evidence>
<evidence type="ECO:0000256" key="3">
    <source>
        <dbReference type="ARBA" id="ARBA00010018"/>
    </source>
</evidence>
<dbReference type="PROSITE" id="PS00086">
    <property type="entry name" value="CYTOCHROME_P450"/>
    <property type="match status" value="1"/>
</dbReference>
<evidence type="ECO:0000256" key="7">
    <source>
        <dbReference type="ARBA" id="ARBA00022630"/>
    </source>
</evidence>
<dbReference type="PANTHER" id="PTHR24291:SF50">
    <property type="entry name" value="BIFUNCTIONAL ALBAFLAVENONE MONOOXYGENASE_TERPENE SYNTHASE"/>
    <property type="match status" value="1"/>
</dbReference>
<organism evidence="17 18">
    <name type="scientific">Speluncibacter jeojiensis</name>
    <dbReference type="NCBI Taxonomy" id="2710754"/>
    <lineage>
        <taxon>Bacteria</taxon>
        <taxon>Bacillati</taxon>
        <taxon>Actinomycetota</taxon>
        <taxon>Actinomycetes</taxon>
        <taxon>Mycobacteriales</taxon>
        <taxon>Speluncibacteraceae</taxon>
        <taxon>Speluncibacter</taxon>
    </lineage>
</organism>
<dbReference type="InterPro" id="IPR002401">
    <property type="entry name" value="Cyt_P450_E_grp-I"/>
</dbReference>
<dbReference type="GO" id="GO:0016705">
    <property type="term" value="F:oxidoreductase activity, acting on paired donors, with incorporation or reduction of molecular oxygen"/>
    <property type="evidence" value="ECO:0007669"/>
    <property type="project" value="InterPro"/>
</dbReference>
<dbReference type="SUPFAM" id="SSF48264">
    <property type="entry name" value="Cytochrome P450"/>
    <property type="match status" value="1"/>
</dbReference>
<gene>
    <name evidence="17" type="ORF">NVS88_11430</name>
</gene>
<dbReference type="PRINTS" id="PR00385">
    <property type="entry name" value="P450"/>
</dbReference>
<name>A0A9X4LZD6_9ACTN</name>
<keyword evidence="7" id="KW-0285">Flavoprotein</keyword>
<comment type="cofactor">
    <cofactor evidence="2">
        <name>FAD</name>
        <dbReference type="ChEBI" id="CHEBI:57692"/>
    </cofactor>
</comment>
<dbReference type="InterPro" id="IPR036396">
    <property type="entry name" value="Cyt_P450_sf"/>
</dbReference>
<dbReference type="InterPro" id="IPR050196">
    <property type="entry name" value="Cytochrome_P450_Monoox"/>
</dbReference>
<evidence type="ECO:0000256" key="9">
    <source>
        <dbReference type="ARBA" id="ARBA00022723"/>
    </source>
</evidence>
<evidence type="ECO:0000256" key="2">
    <source>
        <dbReference type="ARBA" id="ARBA00001974"/>
    </source>
</evidence>
<evidence type="ECO:0000313" key="18">
    <source>
        <dbReference type="Proteomes" id="UP001152755"/>
    </source>
</evidence>
<dbReference type="InterPro" id="IPR017972">
    <property type="entry name" value="Cyt_P450_CS"/>
</dbReference>
<evidence type="ECO:0000313" key="17">
    <source>
        <dbReference type="EMBL" id="MDG3015163.1"/>
    </source>
</evidence>
<accession>A0A9X4LZD6</accession>
<comment type="cofactor">
    <cofactor evidence="1">
        <name>FMN</name>
        <dbReference type="ChEBI" id="CHEBI:58210"/>
    </cofactor>
</comment>
<dbReference type="GO" id="GO:0004497">
    <property type="term" value="F:monooxygenase activity"/>
    <property type="evidence" value="ECO:0007669"/>
    <property type="project" value="UniProtKB-KW"/>
</dbReference>
<comment type="similarity">
    <text evidence="3">In the N-terminal section; belongs to the cytochrome P450 family.</text>
</comment>
<keyword evidence="9 15" id="KW-0479">Metal-binding</keyword>
<evidence type="ECO:0000256" key="16">
    <source>
        <dbReference type="RuleBase" id="RU000461"/>
    </source>
</evidence>
<comment type="cofactor">
    <cofactor evidence="15">
        <name>heme</name>
        <dbReference type="ChEBI" id="CHEBI:30413"/>
    </cofactor>
</comment>
<dbReference type="Gene3D" id="1.10.630.10">
    <property type="entry name" value="Cytochrome P450"/>
    <property type="match status" value="1"/>
</dbReference>
<reference evidence="17" key="1">
    <citation type="submission" date="2022-08" db="EMBL/GenBank/DDBJ databases">
        <title>Genome analysis of Corynebacteriales strain.</title>
        <authorList>
            <person name="Lee S.D."/>
        </authorList>
    </citation>
    <scope>NUCLEOTIDE SEQUENCE</scope>
    <source>
        <strain evidence="17">D3-21</strain>
    </source>
</reference>
<keyword evidence="18" id="KW-1185">Reference proteome</keyword>
<keyword evidence="6 15" id="KW-0349">Heme</keyword>
<feature type="binding site" description="axial binding residue" evidence="15">
    <location>
        <position position="409"/>
    </location>
    <ligand>
        <name>heme</name>
        <dbReference type="ChEBI" id="CHEBI:30413"/>
    </ligand>
    <ligandPart>
        <name>Fe</name>
        <dbReference type="ChEBI" id="CHEBI:18248"/>
    </ligandPart>
</feature>
<evidence type="ECO:0000256" key="13">
    <source>
        <dbReference type="ARBA" id="ARBA00023004"/>
    </source>
</evidence>
<comment type="caution">
    <text evidence="17">The sequence shown here is derived from an EMBL/GenBank/DDBJ whole genome shotgun (WGS) entry which is preliminary data.</text>
</comment>
<keyword evidence="8" id="KW-0288">FMN</keyword>
<dbReference type="CDD" id="cd11068">
    <property type="entry name" value="CYP120A1"/>
    <property type="match status" value="1"/>
</dbReference>
<dbReference type="Pfam" id="PF00067">
    <property type="entry name" value="p450"/>
    <property type="match status" value="1"/>
</dbReference>
<keyword evidence="12 16" id="KW-0560">Oxidoreductase</keyword>
<dbReference type="GO" id="GO:0020037">
    <property type="term" value="F:heme binding"/>
    <property type="evidence" value="ECO:0007669"/>
    <property type="project" value="InterPro"/>
</dbReference>
<evidence type="ECO:0000256" key="4">
    <source>
        <dbReference type="ARBA" id="ARBA00010617"/>
    </source>
</evidence>
<evidence type="ECO:0000256" key="10">
    <source>
        <dbReference type="ARBA" id="ARBA00022827"/>
    </source>
</evidence>
<protein>
    <submittedName>
        <fullName evidence="17">Cytochrome P450</fullName>
    </submittedName>
</protein>
<dbReference type="PANTHER" id="PTHR24291">
    <property type="entry name" value="CYTOCHROME P450 FAMILY 4"/>
    <property type="match status" value="1"/>
</dbReference>
<dbReference type="Proteomes" id="UP001152755">
    <property type="component" value="Unassembled WGS sequence"/>
</dbReference>
<evidence type="ECO:0000256" key="8">
    <source>
        <dbReference type="ARBA" id="ARBA00022643"/>
    </source>
</evidence>
<evidence type="ECO:0000256" key="6">
    <source>
        <dbReference type="ARBA" id="ARBA00022617"/>
    </source>
</evidence>
<keyword evidence="11" id="KW-0521">NADP</keyword>
<comment type="similarity">
    <text evidence="4 16">Belongs to the cytochrome P450 family.</text>
</comment>
<evidence type="ECO:0000256" key="14">
    <source>
        <dbReference type="ARBA" id="ARBA00023033"/>
    </source>
</evidence>
<keyword evidence="13 15" id="KW-0408">Iron</keyword>
<dbReference type="InterPro" id="IPR001128">
    <property type="entry name" value="Cyt_P450"/>
</dbReference>
<dbReference type="EMBL" id="JANRHA010000006">
    <property type="protein sequence ID" value="MDG3015163.1"/>
    <property type="molecule type" value="Genomic_DNA"/>
</dbReference>
<evidence type="ECO:0000256" key="5">
    <source>
        <dbReference type="ARBA" id="ARBA00022448"/>
    </source>
</evidence>
<keyword evidence="14 16" id="KW-0503">Monooxygenase</keyword>
<evidence type="ECO:0000256" key="1">
    <source>
        <dbReference type="ARBA" id="ARBA00001917"/>
    </source>
</evidence>
<dbReference type="RefSeq" id="WP_332519919.1">
    <property type="nucleotide sequence ID" value="NZ_JANRHA010000006.1"/>
</dbReference>
<evidence type="ECO:0000256" key="12">
    <source>
        <dbReference type="ARBA" id="ARBA00023002"/>
    </source>
</evidence>
<sequence>MSVDLLTSGDIAIPHPRRRVPLLGDVLGVHVRTPLQDSMRMAAELGPIFERKVLGRRFVLVSDPDIVAELSDESRFRKHLAPAVAALRPIAGDGLFTAFSDEPNWQRAHNLLAPAFTKPAMRSYHEIMTDVAEELTAHLDSSARTPVDVSSAMTKLTLETIGRTGFSFRFDSFDRDRPHPFVEAMVRALGHAQRDVTPMGRFVGRRARARHAADVAYLGEVVDEVIRVRRERPQDGPSDLLEIMLRAQRELDPERVDEVNIRHQVITFLVAGHETTSGALSFALYYLSRHPEALARAQAEVDEVWGAHDRPAFEQVPKLRYVRRVLDESLRLWPTAPAYAREARADTTLLGRHRMSAGDWMLVLIPALHRDPVWGEHADAFDPDRFLSERVRARPAHVYKPFGTGERACIGRQFALHEAVLVLGTLLRRYDLHADPDYRLRVQERLTLMPKGFTLEFTRRADRA</sequence>
<evidence type="ECO:0000256" key="15">
    <source>
        <dbReference type="PIRSR" id="PIRSR602401-1"/>
    </source>
</evidence>
<keyword evidence="10" id="KW-0274">FAD</keyword>
<keyword evidence="5" id="KW-0813">Transport</keyword>
<dbReference type="PRINTS" id="PR00463">
    <property type="entry name" value="EP450I"/>
</dbReference>
<dbReference type="FunFam" id="1.10.630.10:FF:000040">
    <property type="entry name" value="Bifunctional cytochrome P450/NADPH--P450 reductase"/>
    <property type="match status" value="1"/>
</dbReference>
<proteinExistence type="inferred from homology"/>